<dbReference type="Pfam" id="PF13966">
    <property type="entry name" value="zf-RVT"/>
    <property type="match status" value="1"/>
</dbReference>
<comment type="caution">
    <text evidence="2">The sequence shown here is derived from an EMBL/GenBank/DDBJ whole genome shotgun (WGS) entry which is preliminary data.</text>
</comment>
<reference evidence="2 3" key="1">
    <citation type="journal article" date="2014" name="Am. J. Bot.">
        <title>Genome assembly and annotation for red clover (Trifolium pratense; Fabaceae).</title>
        <authorList>
            <person name="Istvanek J."/>
            <person name="Jaros M."/>
            <person name="Krenek A."/>
            <person name="Repkova J."/>
        </authorList>
    </citation>
    <scope>NUCLEOTIDE SEQUENCE [LARGE SCALE GENOMIC DNA]</scope>
    <source>
        <strain evidence="3">cv. Tatra</strain>
        <tissue evidence="2">Young leaves</tissue>
    </source>
</reference>
<proteinExistence type="predicted"/>
<evidence type="ECO:0000313" key="2">
    <source>
        <dbReference type="EMBL" id="PNY09729.1"/>
    </source>
</evidence>
<sequence length="135" mass="15796">MNCWQISSSQGVHLLGKRRWPQTRDNLFRRRVIQDEGEQNCVMCGSEAETAVHLFVYCDFAVQMRKGMIMIWNAVIWTLWLHRNKIVFENGIGDVEGLVAEVKISSSKWWIERTQATPCLFYEWNQEPLICIGSM</sequence>
<evidence type="ECO:0000259" key="1">
    <source>
        <dbReference type="Pfam" id="PF13966"/>
    </source>
</evidence>
<protein>
    <submittedName>
        <fullName evidence="2">MYB-like transcription factor</fullName>
    </submittedName>
</protein>
<evidence type="ECO:0000313" key="3">
    <source>
        <dbReference type="Proteomes" id="UP000236291"/>
    </source>
</evidence>
<organism evidence="2 3">
    <name type="scientific">Trifolium pratense</name>
    <name type="common">Red clover</name>
    <dbReference type="NCBI Taxonomy" id="57577"/>
    <lineage>
        <taxon>Eukaryota</taxon>
        <taxon>Viridiplantae</taxon>
        <taxon>Streptophyta</taxon>
        <taxon>Embryophyta</taxon>
        <taxon>Tracheophyta</taxon>
        <taxon>Spermatophyta</taxon>
        <taxon>Magnoliopsida</taxon>
        <taxon>eudicotyledons</taxon>
        <taxon>Gunneridae</taxon>
        <taxon>Pentapetalae</taxon>
        <taxon>rosids</taxon>
        <taxon>fabids</taxon>
        <taxon>Fabales</taxon>
        <taxon>Fabaceae</taxon>
        <taxon>Papilionoideae</taxon>
        <taxon>50 kb inversion clade</taxon>
        <taxon>NPAAA clade</taxon>
        <taxon>Hologalegina</taxon>
        <taxon>IRL clade</taxon>
        <taxon>Trifolieae</taxon>
        <taxon>Trifolium</taxon>
    </lineage>
</organism>
<dbReference type="InterPro" id="IPR026960">
    <property type="entry name" value="RVT-Znf"/>
</dbReference>
<gene>
    <name evidence="2" type="ORF">L195_g006286</name>
</gene>
<accession>A0A2K3P393</accession>
<dbReference type="EMBL" id="ASHM01003337">
    <property type="protein sequence ID" value="PNY09729.1"/>
    <property type="molecule type" value="Genomic_DNA"/>
</dbReference>
<name>A0A2K3P393_TRIPR</name>
<feature type="domain" description="Reverse transcriptase zinc-binding" evidence="1">
    <location>
        <begin position="22"/>
        <end position="63"/>
    </location>
</feature>
<dbReference type="Proteomes" id="UP000236291">
    <property type="component" value="Unassembled WGS sequence"/>
</dbReference>
<dbReference type="AlphaFoldDB" id="A0A2K3P393"/>
<reference evidence="2 3" key="2">
    <citation type="journal article" date="2017" name="Front. Plant Sci.">
        <title>Gene Classification and Mining of Molecular Markers Useful in Red Clover (Trifolium pratense) Breeding.</title>
        <authorList>
            <person name="Istvanek J."/>
            <person name="Dluhosova J."/>
            <person name="Dluhos P."/>
            <person name="Patkova L."/>
            <person name="Nedelnik J."/>
            <person name="Repkova J."/>
        </authorList>
    </citation>
    <scope>NUCLEOTIDE SEQUENCE [LARGE SCALE GENOMIC DNA]</scope>
    <source>
        <strain evidence="3">cv. Tatra</strain>
        <tissue evidence="2">Young leaves</tissue>
    </source>
</reference>